<keyword evidence="5" id="KW-0472">Membrane</keyword>
<dbReference type="GO" id="GO:0042147">
    <property type="term" value="P:retrograde transport, endosome to Golgi"/>
    <property type="evidence" value="ECO:0007669"/>
    <property type="project" value="InterPro"/>
</dbReference>
<dbReference type="PANTHER" id="PTHR11099:SF0">
    <property type="entry name" value="VACUOLAR PROTEIN SORTING-ASSOCIATED PROTEIN 35"/>
    <property type="match status" value="1"/>
</dbReference>
<dbReference type="OrthoDB" id="10258141at2759"/>
<feature type="compositionally biased region" description="Acidic residues" evidence="7">
    <location>
        <begin position="852"/>
        <end position="868"/>
    </location>
</feature>
<evidence type="ECO:0000313" key="8">
    <source>
        <dbReference type="EMBL" id="CAI5756482.1"/>
    </source>
</evidence>
<dbReference type="GO" id="GO:0005829">
    <property type="term" value="C:cytosol"/>
    <property type="evidence" value="ECO:0007669"/>
    <property type="project" value="GOC"/>
</dbReference>
<gene>
    <name evidence="8" type="ORF">CANVERA_P0999</name>
</gene>
<comment type="function">
    <text evidence="6">Plays a role in vesicular protein sorting.</text>
</comment>
<evidence type="ECO:0000256" key="7">
    <source>
        <dbReference type="SAM" id="MobiDB-lite"/>
    </source>
</evidence>
<feature type="compositionally biased region" description="Basic and acidic residues" evidence="7">
    <location>
        <begin position="724"/>
        <end position="751"/>
    </location>
</feature>
<dbReference type="EMBL" id="CANTUO010000001">
    <property type="protein sequence ID" value="CAI5756482.1"/>
    <property type="molecule type" value="Genomic_DNA"/>
</dbReference>
<comment type="subcellular location">
    <subcellularLocation>
        <location evidence="1">Membrane</location>
        <topology evidence="1">Peripheral membrane protein</topology>
    </subcellularLocation>
</comment>
<proteinExistence type="inferred from homology"/>
<sequence length="907" mass="106462">MQLSNNERKQILQTCINNIKHQSNLMKSNLNDNKLLQALKHCSNFLNELRSNNLTPKQYYEIYMLVFDSLGILSSYLIGGSNSKQSNSVFLADLYEIVQYSGNIIPRLYMMINIGTTYMAIEGAPTKDLMKDMIEMCHGVQHPIRGLFLRYYLSQRTKNLLPFDNESDLNDSVEFLISNFIEMNKLWVRLQHQGHSSERELRYKERKELKILVGSNLVRLSQIIDDYTDANEKFSSIDYYKDKVFPVITEQIIQCKDHLAQTYLIDVIIQIFPIEFQITTLKNLLNDVFLNLHPMLRKSELIETLVDKFINCSEESVVEEEEENELFNQFWSFYLNLNELDPTIPIEEHSNLLQSFINLSLSFKNSENFDNLNQIYKHASENLTSTSDSDEEMWFNLLILPINYFRSINTLFKLDNYYDFYQKIQNNKQLQKKISITIIDKLLEIGEPLKDISEIDAIFRYLLVLIKESPSKLDTAKNLGITKTIKINNDEKLITVEFLEIQEKICKIIQLIESDQDDPSKTISNLSYIRKKYLNKSLENIIYTYPTLITKYLYKSKILGYYKPHDTNLLVSNFKNLSIIVDEFYSNHEEFSSSTILKIYLNIANVADQLKLNSISYEIYNQVFVIYEENLKHSKKKGFINPHDSLSGGSIAYESIILIINSLIKTRHLLKNQYEELITKVTLHGSKLLKKQDQCRAVYLCSNLWWWNEILLPNGEKPTTMIEEEKPKEDEKPKMENTNQKEEGESKNEEKENNEEEQDDHKDEEKEKDVDEQEEEEILLYRDGKRVLECLQKSLRIADSCMDPYLSLKLFIEILNKCLISSIYGNDLIDYKYLNGLIDLIKTNIDNLQDQQNEDDEEVENGNDNDEENEIKETVLLKQAIGYFNKTLYYIKEQKELEGRFQNVNIH</sequence>
<dbReference type="Proteomes" id="UP001152885">
    <property type="component" value="Unassembled WGS sequence"/>
</dbReference>
<keyword evidence="3 6" id="KW-0813">Transport</keyword>
<dbReference type="Pfam" id="PF03635">
    <property type="entry name" value="Vps35"/>
    <property type="match status" value="1"/>
</dbReference>
<keyword evidence="9" id="KW-1185">Reference proteome</keyword>
<dbReference type="InterPro" id="IPR042491">
    <property type="entry name" value="Vps35_C"/>
</dbReference>
<reference evidence="8" key="1">
    <citation type="submission" date="2022-12" db="EMBL/GenBank/DDBJ databases">
        <authorList>
            <person name="Brejova B."/>
        </authorList>
    </citation>
    <scope>NUCLEOTIDE SEQUENCE</scope>
</reference>
<dbReference type="GO" id="GO:0005770">
    <property type="term" value="C:late endosome"/>
    <property type="evidence" value="ECO:0007669"/>
    <property type="project" value="TreeGrafter"/>
</dbReference>
<dbReference type="AlphaFoldDB" id="A0A9W4X8W1"/>
<evidence type="ECO:0000256" key="2">
    <source>
        <dbReference type="ARBA" id="ARBA00006536"/>
    </source>
</evidence>
<dbReference type="PANTHER" id="PTHR11099">
    <property type="entry name" value="VACUOLAR SORTING PROTEIN 35"/>
    <property type="match status" value="1"/>
</dbReference>
<evidence type="ECO:0000313" key="9">
    <source>
        <dbReference type="Proteomes" id="UP001152885"/>
    </source>
</evidence>
<evidence type="ECO:0000256" key="5">
    <source>
        <dbReference type="ARBA" id="ARBA00023136"/>
    </source>
</evidence>
<accession>A0A9W4X8W1</accession>
<evidence type="ECO:0000256" key="4">
    <source>
        <dbReference type="ARBA" id="ARBA00022927"/>
    </source>
</evidence>
<dbReference type="GO" id="GO:0006886">
    <property type="term" value="P:intracellular protein transport"/>
    <property type="evidence" value="ECO:0007669"/>
    <property type="project" value="TreeGrafter"/>
</dbReference>
<evidence type="ECO:0000256" key="6">
    <source>
        <dbReference type="PIRNR" id="PIRNR009375"/>
    </source>
</evidence>
<evidence type="ECO:0000256" key="1">
    <source>
        <dbReference type="ARBA" id="ARBA00004170"/>
    </source>
</evidence>
<dbReference type="GO" id="GO:0030906">
    <property type="term" value="C:retromer, cargo-selective complex"/>
    <property type="evidence" value="ECO:0007669"/>
    <property type="project" value="InterPro"/>
</dbReference>
<comment type="similarity">
    <text evidence="2 6">Belongs to the VPS35 family.</text>
</comment>
<dbReference type="Gene3D" id="1.25.40.660">
    <property type="entry name" value="Vacuolar protein sorting-associated protein 35, helical subcomplex Vps35-C"/>
    <property type="match status" value="2"/>
</dbReference>
<dbReference type="PIRSF" id="PIRSF009375">
    <property type="entry name" value="Retromer_Vps35"/>
    <property type="match status" value="1"/>
</dbReference>
<feature type="region of interest" description="Disordered" evidence="7">
    <location>
        <begin position="849"/>
        <end position="868"/>
    </location>
</feature>
<organism evidence="8 9">
    <name type="scientific">Candida verbasci</name>
    <dbReference type="NCBI Taxonomy" id="1227364"/>
    <lineage>
        <taxon>Eukaryota</taxon>
        <taxon>Fungi</taxon>
        <taxon>Dikarya</taxon>
        <taxon>Ascomycota</taxon>
        <taxon>Saccharomycotina</taxon>
        <taxon>Pichiomycetes</taxon>
        <taxon>Debaryomycetaceae</taxon>
        <taxon>Candida/Lodderomyces clade</taxon>
        <taxon>Candida</taxon>
    </lineage>
</organism>
<protein>
    <recommendedName>
        <fullName evidence="6">Vacuolar protein sorting-associated protein 35</fullName>
    </recommendedName>
</protein>
<dbReference type="InterPro" id="IPR005378">
    <property type="entry name" value="Vps35"/>
</dbReference>
<evidence type="ECO:0000256" key="3">
    <source>
        <dbReference type="ARBA" id="ARBA00022448"/>
    </source>
</evidence>
<keyword evidence="4 6" id="KW-0653">Protein transport</keyword>
<comment type="caution">
    <text evidence="8">The sequence shown here is derived from an EMBL/GenBank/DDBJ whole genome shotgun (WGS) entry which is preliminary data.</text>
</comment>
<feature type="compositionally biased region" description="Basic and acidic residues" evidence="7">
    <location>
        <begin position="759"/>
        <end position="769"/>
    </location>
</feature>
<feature type="region of interest" description="Disordered" evidence="7">
    <location>
        <begin position="724"/>
        <end position="775"/>
    </location>
</feature>
<name>A0A9W4X8W1_9ASCO</name>